<reference evidence="1 2" key="1">
    <citation type="journal article" date="2018" name="Aquat. Microb. Ecol.">
        <title>Gammaproteobacterial methanotrophs dominate.</title>
        <authorList>
            <person name="Rissanen A.J."/>
            <person name="Saarenheimo J."/>
            <person name="Tiirola M."/>
            <person name="Peura S."/>
            <person name="Aalto S.L."/>
            <person name="Karvinen A."/>
            <person name="Nykanen H."/>
        </authorList>
    </citation>
    <scope>NUCLEOTIDE SEQUENCE [LARGE SCALE GENOMIC DNA]</scope>
    <source>
        <strain evidence="1">AMbin10</strain>
    </source>
</reference>
<sequence length="281" mass="32215">MLTFSPAQMTRLQRTWQTDQLLLSQRVVLARLQQQFPDFWVRAAEETHQRYYCTQAEKLVYCGMGQVEWLEKLLGLEYQHQCSIAKLPWLGSCLTLNWLTPADRLGLIDYLLQVHSIQALSGMFPYDALANYPMEHRLGQLASYPFVPEETADLPAHLVKVLRQGLFYALLKEVLQPPDGWQTCHSDWSKTLLGIRHAKLQRSIYLQTHESSSNYEFSLKAAPLDKAICLYITVPLHLNENRIAILLNYLKAWCVSLEPATSATFRSAMTAAQHPEEEAHA</sequence>
<name>A0A2W4SUZ0_9GAMM</name>
<evidence type="ECO:0000313" key="2">
    <source>
        <dbReference type="Proteomes" id="UP000249396"/>
    </source>
</evidence>
<dbReference type="AlphaFoldDB" id="A0A2W4SUZ0"/>
<comment type="caution">
    <text evidence="1">The sequence shown here is derived from an EMBL/GenBank/DDBJ whole genome shotgun (WGS) entry which is preliminary data.</text>
</comment>
<proteinExistence type="predicted"/>
<dbReference type="Proteomes" id="UP000249396">
    <property type="component" value="Unassembled WGS sequence"/>
</dbReference>
<gene>
    <name evidence="1" type="ORF">DM484_11950</name>
</gene>
<evidence type="ECO:0000313" key="1">
    <source>
        <dbReference type="EMBL" id="PZN79030.1"/>
    </source>
</evidence>
<organism evidence="1 2">
    <name type="scientific">Candidatus Methylumidiphilus alinenensis</name>
    <dbReference type="NCBI Taxonomy" id="2202197"/>
    <lineage>
        <taxon>Bacteria</taxon>
        <taxon>Pseudomonadati</taxon>
        <taxon>Pseudomonadota</taxon>
        <taxon>Gammaproteobacteria</taxon>
        <taxon>Methylococcales</taxon>
        <taxon>Candidatus Methylumidiphilus</taxon>
    </lineage>
</organism>
<protein>
    <submittedName>
        <fullName evidence="1">Uncharacterized protein</fullName>
    </submittedName>
</protein>
<dbReference type="EMBL" id="QJPH01000309">
    <property type="protein sequence ID" value="PZN79030.1"/>
    <property type="molecule type" value="Genomic_DNA"/>
</dbReference>
<accession>A0A2W4SUZ0</accession>